<comment type="caution">
    <text evidence="2">The sequence shown here is derived from an EMBL/GenBank/DDBJ whole genome shotgun (WGS) entry which is preliminary data.</text>
</comment>
<evidence type="ECO:0000313" key="3">
    <source>
        <dbReference type="Proteomes" id="UP001422759"/>
    </source>
</evidence>
<feature type="compositionally biased region" description="Low complexity" evidence="1">
    <location>
        <begin position="109"/>
        <end position="145"/>
    </location>
</feature>
<protein>
    <submittedName>
        <fullName evidence="2">Uncharacterized protein</fullName>
    </submittedName>
</protein>
<organism evidence="2 3">
    <name type="scientific">Kitasatospora kazusensis</name>
    <dbReference type="NCBI Taxonomy" id="407974"/>
    <lineage>
        <taxon>Bacteria</taxon>
        <taxon>Bacillati</taxon>
        <taxon>Actinomycetota</taxon>
        <taxon>Actinomycetes</taxon>
        <taxon>Kitasatosporales</taxon>
        <taxon>Streptomycetaceae</taxon>
        <taxon>Kitasatospora</taxon>
    </lineage>
</organism>
<feature type="region of interest" description="Disordered" evidence="1">
    <location>
        <begin position="66"/>
        <end position="208"/>
    </location>
</feature>
<dbReference type="EMBL" id="BAAANT010000011">
    <property type="protein sequence ID" value="GAA2141318.1"/>
    <property type="molecule type" value="Genomic_DNA"/>
</dbReference>
<gene>
    <name evidence="2" type="ORF">GCM10009760_25430</name>
</gene>
<sequence>MAIREDTDRARADARPARHGRPRPLGGRFALPSLRFSGAAMAMSTVVGISAATTWLVTAQQQIGRHPGVITPDSSLPPLPTPEAAAQLTPRPTMGPTAATGDPQGTGRPGTPAASPSPAAPTRTAQAQAGHAPTARPSVPVSSPSPAFPAPPVMAAAPPSAPATPAAPVTSPPSGPPRVPVAPTPTPTPTQPTAPPVKPPVNPPQEGLAGKAVRDLLGPSGTRHTVTLRVGEPLTALQVELRLERPEALPGTTPWSSLPGTVVTVLQERGTLVYRFTVPAGQDIEPGEYSFGVRGVRRTGTGTGAPAGKAAQPQESWTASAFALVHPRALAIRGIFG</sequence>
<evidence type="ECO:0000256" key="1">
    <source>
        <dbReference type="SAM" id="MobiDB-lite"/>
    </source>
</evidence>
<evidence type="ECO:0000313" key="2">
    <source>
        <dbReference type="EMBL" id="GAA2141318.1"/>
    </source>
</evidence>
<reference evidence="3" key="1">
    <citation type="journal article" date="2019" name="Int. J. Syst. Evol. Microbiol.">
        <title>The Global Catalogue of Microorganisms (GCM) 10K type strain sequencing project: providing services to taxonomists for standard genome sequencing and annotation.</title>
        <authorList>
            <consortium name="The Broad Institute Genomics Platform"/>
            <consortium name="The Broad Institute Genome Sequencing Center for Infectious Disease"/>
            <person name="Wu L."/>
            <person name="Ma J."/>
        </authorList>
    </citation>
    <scope>NUCLEOTIDE SEQUENCE [LARGE SCALE GENOMIC DNA]</scope>
    <source>
        <strain evidence="3">JCM 14560</strain>
    </source>
</reference>
<dbReference type="Proteomes" id="UP001422759">
    <property type="component" value="Unassembled WGS sequence"/>
</dbReference>
<dbReference type="PRINTS" id="PR01217">
    <property type="entry name" value="PRICHEXTENSN"/>
</dbReference>
<name>A0ABP5L9W6_9ACTN</name>
<feature type="compositionally biased region" description="Pro residues" evidence="1">
    <location>
        <begin position="170"/>
        <end position="203"/>
    </location>
</feature>
<feature type="region of interest" description="Disordered" evidence="1">
    <location>
        <begin position="1"/>
        <end position="26"/>
    </location>
</feature>
<feature type="compositionally biased region" description="Basic and acidic residues" evidence="1">
    <location>
        <begin position="1"/>
        <end position="16"/>
    </location>
</feature>
<proteinExistence type="predicted"/>
<feature type="compositionally biased region" description="Low complexity" evidence="1">
    <location>
        <begin position="153"/>
        <end position="169"/>
    </location>
</feature>
<accession>A0ABP5L9W6</accession>
<keyword evidence="3" id="KW-1185">Reference proteome</keyword>
<dbReference type="RefSeq" id="WP_344464091.1">
    <property type="nucleotide sequence ID" value="NZ_BAAANT010000011.1"/>
</dbReference>